<feature type="transmembrane region" description="Helical" evidence="2">
    <location>
        <begin position="89"/>
        <end position="122"/>
    </location>
</feature>
<keyword evidence="2" id="KW-0472">Membrane</keyword>
<sequence>MDYNDNEQTGLDTTGNSDLQTSNNLQSDHMEPQPGYGSQPMNFNQQPNYNQQSNNYNQKPNYNQANDFNEQYGYNMQSQFEPKKVNGLAIASLVLGILSIPFSCCYGFGILMGIVGLILGIISKKGEPRFTGQAIGGIVCSIIGAILSILIIIGIVLIVVYSNDYSSTGINSFLNDYNSY</sequence>
<keyword evidence="4" id="KW-1185">Reference proteome</keyword>
<proteinExistence type="predicted"/>
<name>A0A1I6LBB1_9FIRM</name>
<feature type="region of interest" description="Disordered" evidence="1">
    <location>
        <begin position="1"/>
        <end position="62"/>
    </location>
</feature>
<evidence type="ECO:0000313" key="4">
    <source>
        <dbReference type="Proteomes" id="UP000199659"/>
    </source>
</evidence>
<keyword evidence="2" id="KW-1133">Transmembrane helix</keyword>
<evidence type="ECO:0000313" key="3">
    <source>
        <dbReference type="EMBL" id="SFS00548.1"/>
    </source>
</evidence>
<dbReference type="EMBL" id="FOYZ01000015">
    <property type="protein sequence ID" value="SFS00548.1"/>
    <property type="molecule type" value="Genomic_DNA"/>
</dbReference>
<evidence type="ECO:0000256" key="2">
    <source>
        <dbReference type="SAM" id="Phobius"/>
    </source>
</evidence>
<evidence type="ECO:0000256" key="1">
    <source>
        <dbReference type="SAM" id="MobiDB-lite"/>
    </source>
</evidence>
<feature type="compositionally biased region" description="Low complexity" evidence="1">
    <location>
        <begin position="39"/>
        <end position="62"/>
    </location>
</feature>
<feature type="compositionally biased region" description="Polar residues" evidence="1">
    <location>
        <begin position="1"/>
        <end position="27"/>
    </location>
</feature>
<evidence type="ECO:0008006" key="5">
    <source>
        <dbReference type="Google" id="ProtNLM"/>
    </source>
</evidence>
<accession>A0A1I6LBB1</accession>
<reference evidence="3 4" key="1">
    <citation type="submission" date="2016-10" db="EMBL/GenBank/DDBJ databases">
        <authorList>
            <person name="de Groot N.N."/>
        </authorList>
    </citation>
    <scope>NUCLEOTIDE SEQUENCE [LARGE SCALE GENOMIC DNA]</scope>
    <source>
        <strain evidence="3 4">743A</strain>
    </source>
</reference>
<dbReference type="Proteomes" id="UP000199659">
    <property type="component" value="Unassembled WGS sequence"/>
</dbReference>
<keyword evidence="2" id="KW-0812">Transmembrane</keyword>
<gene>
    <name evidence="3" type="ORF">SAMN05661086_03169</name>
</gene>
<feature type="transmembrane region" description="Helical" evidence="2">
    <location>
        <begin position="134"/>
        <end position="161"/>
    </location>
</feature>
<dbReference type="OrthoDB" id="2087915at2"/>
<protein>
    <recommendedName>
        <fullName evidence="5">DUF4190 domain-containing protein</fullName>
    </recommendedName>
</protein>
<organism evidence="3 4">
    <name type="scientific">Anaeromicropila populeti</name>
    <dbReference type="NCBI Taxonomy" id="37658"/>
    <lineage>
        <taxon>Bacteria</taxon>
        <taxon>Bacillati</taxon>
        <taxon>Bacillota</taxon>
        <taxon>Clostridia</taxon>
        <taxon>Lachnospirales</taxon>
        <taxon>Lachnospiraceae</taxon>
        <taxon>Anaeromicropila</taxon>
    </lineage>
</organism>
<dbReference type="STRING" id="37658.SAMN05661086_03169"/>
<dbReference type="RefSeq" id="WP_092562912.1">
    <property type="nucleotide sequence ID" value="NZ_FOYZ01000015.1"/>
</dbReference>
<dbReference type="AlphaFoldDB" id="A0A1I6LBB1"/>